<organism evidence="8 9">
    <name type="scientific">Umezawaea tangerina</name>
    <dbReference type="NCBI Taxonomy" id="84725"/>
    <lineage>
        <taxon>Bacteria</taxon>
        <taxon>Bacillati</taxon>
        <taxon>Actinomycetota</taxon>
        <taxon>Actinomycetes</taxon>
        <taxon>Pseudonocardiales</taxon>
        <taxon>Pseudonocardiaceae</taxon>
        <taxon>Umezawaea</taxon>
    </lineage>
</organism>
<evidence type="ECO:0000256" key="7">
    <source>
        <dbReference type="RuleBase" id="RU000461"/>
    </source>
</evidence>
<evidence type="ECO:0000256" key="5">
    <source>
        <dbReference type="ARBA" id="ARBA00023004"/>
    </source>
</evidence>
<evidence type="ECO:0000256" key="6">
    <source>
        <dbReference type="ARBA" id="ARBA00023033"/>
    </source>
</evidence>
<evidence type="ECO:0000313" key="8">
    <source>
        <dbReference type="EMBL" id="PRY36199.1"/>
    </source>
</evidence>
<keyword evidence="3 7" id="KW-0479">Metal-binding</keyword>
<evidence type="ECO:0000256" key="4">
    <source>
        <dbReference type="ARBA" id="ARBA00023002"/>
    </source>
</evidence>
<dbReference type="PRINTS" id="PR00359">
    <property type="entry name" value="BP450"/>
</dbReference>
<dbReference type="InterPro" id="IPR002397">
    <property type="entry name" value="Cyt_P450_B"/>
</dbReference>
<dbReference type="Gene3D" id="1.10.630.10">
    <property type="entry name" value="Cytochrome P450"/>
    <property type="match status" value="1"/>
</dbReference>
<evidence type="ECO:0000313" key="9">
    <source>
        <dbReference type="Proteomes" id="UP000239494"/>
    </source>
</evidence>
<keyword evidence="6 7" id="KW-0503">Monooxygenase</keyword>
<dbReference type="PRINTS" id="PR00385">
    <property type="entry name" value="P450"/>
</dbReference>
<dbReference type="EMBL" id="PVTF01000012">
    <property type="protein sequence ID" value="PRY36199.1"/>
    <property type="molecule type" value="Genomic_DNA"/>
</dbReference>
<dbReference type="InterPro" id="IPR001128">
    <property type="entry name" value="Cyt_P450"/>
</dbReference>
<dbReference type="SUPFAM" id="SSF48264">
    <property type="entry name" value="Cytochrome P450"/>
    <property type="match status" value="1"/>
</dbReference>
<dbReference type="GO" id="GO:0016705">
    <property type="term" value="F:oxidoreductase activity, acting on paired donors, with incorporation or reduction of molecular oxygen"/>
    <property type="evidence" value="ECO:0007669"/>
    <property type="project" value="InterPro"/>
</dbReference>
<proteinExistence type="inferred from homology"/>
<dbReference type="GO" id="GO:0005506">
    <property type="term" value="F:iron ion binding"/>
    <property type="evidence" value="ECO:0007669"/>
    <property type="project" value="InterPro"/>
</dbReference>
<dbReference type="AlphaFoldDB" id="A0A2T0SS09"/>
<dbReference type="OrthoDB" id="141712at2"/>
<dbReference type="GO" id="GO:0020037">
    <property type="term" value="F:heme binding"/>
    <property type="evidence" value="ECO:0007669"/>
    <property type="project" value="InterPro"/>
</dbReference>
<dbReference type="Pfam" id="PF00067">
    <property type="entry name" value="p450"/>
    <property type="match status" value="1"/>
</dbReference>
<keyword evidence="4 7" id="KW-0560">Oxidoreductase</keyword>
<dbReference type="FunFam" id="1.10.630.10:FF:000018">
    <property type="entry name" value="Cytochrome P450 monooxygenase"/>
    <property type="match status" value="1"/>
</dbReference>
<dbReference type="RefSeq" id="WP_106192709.1">
    <property type="nucleotide sequence ID" value="NZ_PVTF01000012.1"/>
</dbReference>
<keyword evidence="9" id="KW-1185">Reference proteome</keyword>
<dbReference type="PROSITE" id="PS00086">
    <property type="entry name" value="CYTOCHROME_P450"/>
    <property type="match status" value="1"/>
</dbReference>
<sequence>MTTTYPFSEADRLRLDPTYLRLQRTEPVSWVRMPFGGEGWLATGYQEVRMVLADPRFSRWATVGKDVPRTSPVLENPNILAMDPPEHGRLRKLVAKAFTTRRVEQLRVRAQEVVDAALDDIEAQGPPADLVSTLNMPLPITLICDMLGVPEGERGEFQGWTDVLLGFGVSTAEEIRAALDSLKGYIAGMVAQRRRTPSDDMLGALVEAHDEEDRLSEEELVVFGVTLLVAGHETTANLLGNAIYTLFEQPTLLRSLVEDPDLLRPAVEELARAIPLAAMVALPRVALEDVEIGGVTVRAGETVLVSMAAANRDPSVFDTPEKIDFQRGVNPHIAFGHGVHHCLGAPLARMELQVAIGTLFRRFPTLELAVPVEDVEFKRGRLVRGPLTLPVKW</sequence>
<dbReference type="InterPro" id="IPR017972">
    <property type="entry name" value="Cyt_P450_CS"/>
</dbReference>
<dbReference type="Proteomes" id="UP000239494">
    <property type="component" value="Unassembled WGS sequence"/>
</dbReference>
<comment type="caution">
    <text evidence="8">The sequence shown here is derived from an EMBL/GenBank/DDBJ whole genome shotgun (WGS) entry which is preliminary data.</text>
</comment>
<accession>A0A2T0SS09</accession>
<dbReference type="InterPro" id="IPR036396">
    <property type="entry name" value="Cyt_P450_sf"/>
</dbReference>
<reference evidence="8 9" key="1">
    <citation type="submission" date="2018-03" db="EMBL/GenBank/DDBJ databases">
        <title>Genomic Encyclopedia of Archaeal and Bacterial Type Strains, Phase II (KMG-II): from individual species to whole genera.</title>
        <authorList>
            <person name="Goeker M."/>
        </authorList>
    </citation>
    <scope>NUCLEOTIDE SEQUENCE [LARGE SCALE GENOMIC DNA]</scope>
    <source>
        <strain evidence="8 9">DSM 44720</strain>
    </source>
</reference>
<dbReference type="PANTHER" id="PTHR46696:SF1">
    <property type="entry name" value="CYTOCHROME P450 YJIB-RELATED"/>
    <property type="match status" value="1"/>
</dbReference>
<dbReference type="CDD" id="cd11031">
    <property type="entry name" value="Cyp158A-like"/>
    <property type="match status" value="1"/>
</dbReference>
<dbReference type="GO" id="GO:0004497">
    <property type="term" value="F:monooxygenase activity"/>
    <property type="evidence" value="ECO:0007669"/>
    <property type="project" value="UniProtKB-KW"/>
</dbReference>
<protein>
    <submittedName>
        <fullName evidence="8">Cytochrome P450</fullName>
    </submittedName>
</protein>
<evidence type="ECO:0000256" key="2">
    <source>
        <dbReference type="ARBA" id="ARBA00022617"/>
    </source>
</evidence>
<dbReference type="PANTHER" id="PTHR46696">
    <property type="entry name" value="P450, PUTATIVE (EUROFUNG)-RELATED"/>
    <property type="match status" value="1"/>
</dbReference>
<name>A0A2T0SS09_9PSEU</name>
<evidence type="ECO:0000256" key="1">
    <source>
        <dbReference type="ARBA" id="ARBA00010617"/>
    </source>
</evidence>
<keyword evidence="5 7" id="KW-0408">Iron</keyword>
<comment type="similarity">
    <text evidence="1 7">Belongs to the cytochrome P450 family.</text>
</comment>
<evidence type="ECO:0000256" key="3">
    <source>
        <dbReference type="ARBA" id="ARBA00022723"/>
    </source>
</evidence>
<gene>
    <name evidence="8" type="ORF">CLV43_112124</name>
</gene>
<keyword evidence="2 7" id="KW-0349">Heme</keyword>